<reference evidence="1 2" key="1">
    <citation type="submission" date="2019-03" db="EMBL/GenBank/DDBJ databases">
        <title>Genomic Encyclopedia of Type Strains, Phase IV (KMG-IV): sequencing the most valuable type-strain genomes for metagenomic binning, comparative biology and taxonomic classification.</title>
        <authorList>
            <person name="Goeker M."/>
        </authorList>
    </citation>
    <scope>NUCLEOTIDE SEQUENCE [LARGE SCALE GENOMIC DNA]</scope>
    <source>
        <strain evidence="1 2">DSM 28867</strain>
    </source>
</reference>
<dbReference type="EMBL" id="SODD01000062">
    <property type="protein sequence ID" value="TDW09194.1"/>
    <property type="molecule type" value="Genomic_DNA"/>
</dbReference>
<proteinExistence type="predicted"/>
<organism evidence="1 2">
    <name type="scientific">Breznakia blatticola</name>
    <dbReference type="NCBI Taxonomy" id="1754012"/>
    <lineage>
        <taxon>Bacteria</taxon>
        <taxon>Bacillati</taxon>
        <taxon>Bacillota</taxon>
        <taxon>Erysipelotrichia</taxon>
        <taxon>Erysipelotrichales</taxon>
        <taxon>Erysipelotrichaceae</taxon>
        <taxon>Breznakia</taxon>
    </lineage>
</organism>
<keyword evidence="2" id="KW-1185">Reference proteome</keyword>
<dbReference type="InterPro" id="IPR036770">
    <property type="entry name" value="Ankyrin_rpt-contain_sf"/>
</dbReference>
<dbReference type="Proteomes" id="UP000294743">
    <property type="component" value="Unassembled WGS sequence"/>
</dbReference>
<dbReference type="SUPFAM" id="SSF48403">
    <property type="entry name" value="Ankyrin repeat"/>
    <property type="match status" value="1"/>
</dbReference>
<dbReference type="RefSeq" id="WP_134171341.1">
    <property type="nucleotide sequence ID" value="NZ_SODD01000062.1"/>
</dbReference>
<gene>
    <name evidence="1" type="ORF">EDD63_1627</name>
</gene>
<name>A0A4R7ZA86_9FIRM</name>
<accession>A0A4R7ZA86</accession>
<dbReference type="AlphaFoldDB" id="A0A4R7ZA86"/>
<dbReference type="OrthoDB" id="2038281at2"/>
<protein>
    <submittedName>
        <fullName evidence="1">Uncharacterized protein</fullName>
    </submittedName>
</protein>
<evidence type="ECO:0000313" key="2">
    <source>
        <dbReference type="Proteomes" id="UP000294743"/>
    </source>
</evidence>
<dbReference type="Gene3D" id="1.25.40.20">
    <property type="entry name" value="Ankyrin repeat-containing domain"/>
    <property type="match status" value="1"/>
</dbReference>
<sequence>MKIDLIAKLKNIDEFKKNYIPGDEKKLYDNKSLIYYALSNSDLASRYYISNFLLEKDVDVLSKNKENETVLHVLLGQTNHSLEDTYKLCKEFINKGVDINALDKKNRLALQWLINLKYTDEELVPFYKLWFAQDFVDFQTQNKFGVSPYELAKKQGHREKLLERMNEYDRND</sequence>
<comment type="caution">
    <text evidence="1">The sequence shown here is derived from an EMBL/GenBank/DDBJ whole genome shotgun (WGS) entry which is preliminary data.</text>
</comment>
<evidence type="ECO:0000313" key="1">
    <source>
        <dbReference type="EMBL" id="TDW09194.1"/>
    </source>
</evidence>